<accession>A0A178IJM3</accession>
<reference evidence="1 2" key="1">
    <citation type="submission" date="2016-01" db="EMBL/GenBank/DDBJ databases">
        <title>High potential of lignocellulose degradation of a new Verrucomicrobia species.</title>
        <authorList>
            <person name="Wang Y."/>
            <person name="Shi Y."/>
            <person name="Qiu Z."/>
            <person name="Liu S."/>
            <person name="Yang H."/>
        </authorList>
    </citation>
    <scope>NUCLEOTIDE SEQUENCE [LARGE SCALE GENOMIC DNA]</scope>
    <source>
        <strain evidence="1 2">TSB47</strain>
    </source>
</reference>
<evidence type="ECO:0000313" key="2">
    <source>
        <dbReference type="Proteomes" id="UP000078486"/>
    </source>
</evidence>
<protein>
    <recommendedName>
        <fullName evidence="3">SpoVT-AbrB domain-containing protein</fullName>
    </recommendedName>
</protein>
<evidence type="ECO:0000313" key="1">
    <source>
        <dbReference type="EMBL" id="OAM90090.1"/>
    </source>
</evidence>
<comment type="caution">
    <text evidence="1">The sequence shown here is derived from an EMBL/GenBank/DDBJ whole genome shotgun (WGS) entry which is preliminary data.</text>
</comment>
<gene>
    <name evidence="1" type="ORF">AW736_09935</name>
</gene>
<dbReference type="SUPFAM" id="SSF89447">
    <property type="entry name" value="AbrB/MazE/MraZ-like"/>
    <property type="match status" value="1"/>
</dbReference>
<keyword evidence="2" id="KW-1185">Reference proteome</keyword>
<dbReference type="Gene3D" id="2.10.260.10">
    <property type="match status" value="1"/>
</dbReference>
<sequence length="76" mass="8444">MIKTITRIGNSQGLIFDQSLMEQARLKPGDILNVTVTKSGAIVLMPARRAAADNEEVKTRARALIRRHDGLFRKLA</sequence>
<organism evidence="1 2">
    <name type="scientific">Termitidicoccus mucosus</name>
    <dbReference type="NCBI Taxonomy" id="1184151"/>
    <lineage>
        <taxon>Bacteria</taxon>
        <taxon>Pseudomonadati</taxon>
        <taxon>Verrucomicrobiota</taxon>
        <taxon>Opitutia</taxon>
        <taxon>Opitutales</taxon>
        <taxon>Opitutaceae</taxon>
        <taxon>Termitidicoccus</taxon>
    </lineage>
</organism>
<dbReference type="OrthoDB" id="9795766at2"/>
<proteinExistence type="predicted"/>
<dbReference type="RefSeq" id="WP_068770120.1">
    <property type="nucleotide sequence ID" value="NZ_CP109796.1"/>
</dbReference>
<dbReference type="AlphaFoldDB" id="A0A178IJM3"/>
<name>A0A178IJM3_9BACT</name>
<dbReference type="EMBL" id="LRRQ01000075">
    <property type="protein sequence ID" value="OAM90090.1"/>
    <property type="molecule type" value="Genomic_DNA"/>
</dbReference>
<dbReference type="Proteomes" id="UP000078486">
    <property type="component" value="Unassembled WGS sequence"/>
</dbReference>
<dbReference type="InterPro" id="IPR037914">
    <property type="entry name" value="SpoVT-AbrB_sf"/>
</dbReference>
<evidence type="ECO:0008006" key="3">
    <source>
        <dbReference type="Google" id="ProtNLM"/>
    </source>
</evidence>